<dbReference type="InterPro" id="IPR013783">
    <property type="entry name" value="Ig-like_fold"/>
</dbReference>
<dbReference type="PROSITE" id="PS50835">
    <property type="entry name" value="IG_LIKE"/>
    <property type="match status" value="2"/>
</dbReference>
<dbReference type="InterPro" id="IPR051170">
    <property type="entry name" value="Neural/epithelial_adhesion"/>
</dbReference>
<name>A0AAV4U4B0_9ARAC</name>
<dbReference type="SMART" id="SM00409">
    <property type="entry name" value="IG"/>
    <property type="match status" value="2"/>
</dbReference>
<dbReference type="InterPro" id="IPR013098">
    <property type="entry name" value="Ig_I-set"/>
</dbReference>
<dbReference type="SMART" id="SM00408">
    <property type="entry name" value="IGc2"/>
    <property type="match status" value="1"/>
</dbReference>
<dbReference type="PANTHER" id="PTHR12231">
    <property type="entry name" value="CTX-RELATED TYPE I TRANSMEMBRANE PROTEIN"/>
    <property type="match status" value="1"/>
</dbReference>
<keyword evidence="4" id="KW-0393">Immunoglobulin domain</keyword>
<dbReference type="InterPro" id="IPR003598">
    <property type="entry name" value="Ig_sub2"/>
</dbReference>
<comment type="caution">
    <text evidence="6">The sequence shown here is derived from an EMBL/GenBank/DDBJ whole genome shotgun (WGS) entry which is preliminary data.</text>
</comment>
<dbReference type="AlphaFoldDB" id="A0AAV4U4B0"/>
<evidence type="ECO:0000259" key="5">
    <source>
        <dbReference type="PROSITE" id="PS50835"/>
    </source>
</evidence>
<feature type="domain" description="Ig-like" evidence="5">
    <location>
        <begin position="79"/>
        <end position="167"/>
    </location>
</feature>
<reference evidence="6 7" key="1">
    <citation type="submission" date="2021-06" db="EMBL/GenBank/DDBJ databases">
        <title>Caerostris darwini draft genome.</title>
        <authorList>
            <person name="Kono N."/>
            <person name="Arakawa K."/>
        </authorList>
    </citation>
    <scope>NUCLEOTIDE SEQUENCE [LARGE SCALE GENOMIC DNA]</scope>
</reference>
<dbReference type="Proteomes" id="UP001054837">
    <property type="component" value="Unassembled WGS sequence"/>
</dbReference>
<protein>
    <submittedName>
        <fullName evidence="6">Down syndrome cell adhesion molecule-like protein Dscam2</fullName>
    </submittedName>
</protein>
<proteinExistence type="predicted"/>
<keyword evidence="7" id="KW-1185">Reference proteome</keyword>
<dbReference type="InterPro" id="IPR007110">
    <property type="entry name" value="Ig-like_dom"/>
</dbReference>
<dbReference type="FunFam" id="2.60.40.10:FF:001049">
    <property type="entry name" value="Down syndrome cell adhesion molecule-like protein Dscam2"/>
    <property type="match status" value="1"/>
</dbReference>
<organism evidence="6 7">
    <name type="scientific">Caerostris darwini</name>
    <dbReference type="NCBI Taxonomy" id="1538125"/>
    <lineage>
        <taxon>Eukaryota</taxon>
        <taxon>Metazoa</taxon>
        <taxon>Ecdysozoa</taxon>
        <taxon>Arthropoda</taxon>
        <taxon>Chelicerata</taxon>
        <taxon>Arachnida</taxon>
        <taxon>Araneae</taxon>
        <taxon>Araneomorphae</taxon>
        <taxon>Entelegynae</taxon>
        <taxon>Araneoidea</taxon>
        <taxon>Araneidae</taxon>
        <taxon>Caerostris</taxon>
    </lineage>
</organism>
<dbReference type="EMBL" id="BPLQ01010690">
    <property type="protein sequence ID" value="GIY52641.1"/>
    <property type="molecule type" value="Genomic_DNA"/>
</dbReference>
<evidence type="ECO:0000313" key="6">
    <source>
        <dbReference type="EMBL" id="GIY52641.1"/>
    </source>
</evidence>
<evidence type="ECO:0000256" key="2">
    <source>
        <dbReference type="ARBA" id="ARBA00022737"/>
    </source>
</evidence>
<sequence>MIHDVVLVPGNGFGSRKWWMKEGLNGVLRPVKEDGRIWVSQGTLNIKKVTHSDGSKYQCIARNSIGERRIESALIVTAPLVVHLRPPYQVLNIGQEATFNCNVTGYPMHTVTWKKDQRQLSASNRVRLLSRDVLHISSVRREDRGMYQCFVFNDLEGSQGTAELKISGNFLNKDVTNC</sequence>
<keyword evidence="2" id="KW-0677">Repeat</keyword>
<keyword evidence="3" id="KW-1015">Disulfide bond</keyword>
<evidence type="ECO:0000256" key="4">
    <source>
        <dbReference type="ARBA" id="ARBA00023319"/>
    </source>
</evidence>
<keyword evidence="1" id="KW-0732">Signal</keyword>
<dbReference type="Pfam" id="PF07679">
    <property type="entry name" value="I-set"/>
    <property type="match status" value="2"/>
</dbReference>
<gene>
    <name evidence="6" type="primary">Dscam2_59</name>
    <name evidence="6" type="ORF">CDAR_584401</name>
</gene>
<dbReference type="InterPro" id="IPR036179">
    <property type="entry name" value="Ig-like_dom_sf"/>
</dbReference>
<dbReference type="InterPro" id="IPR003599">
    <property type="entry name" value="Ig_sub"/>
</dbReference>
<accession>A0AAV4U4B0</accession>
<dbReference type="SUPFAM" id="SSF48726">
    <property type="entry name" value="Immunoglobulin"/>
    <property type="match status" value="2"/>
</dbReference>
<dbReference type="CDD" id="cd20957">
    <property type="entry name" value="IgC2_3_Dscam"/>
    <property type="match status" value="1"/>
</dbReference>
<evidence type="ECO:0000256" key="3">
    <source>
        <dbReference type="ARBA" id="ARBA00023157"/>
    </source>
</evidence>
<dbReference type="Gene3D" id="2.60.40.10">
    <property type="entry name" value="Immunoglobulins"/>
    <property type="match status" value="2"/>
</dbReference>
<dbReference type="PANTHER" id="PTHR12231:SF253">
    <property type="entry name" value="DPR-INTERACTING PROTEIN ETA, ISOFORM B-RELATED"/>
    <property type="match status" value="1"/>
</dbReference>
<evidence type="ECO:0000313" key="7">
    <source>
        <dbReference type="Proteomes" id="UP001054837"/>
    </source>
</evidence>
<evidence type="ECO:0000256" key="1">
    <source>
        <dbReference type="ARBA" id="ARBA00022729"/>
    </source>
</evidence>
<feature type="domain" description="Ig-like" evidence="5">
    <location>
        <begin position="19"/>
        <end position="77"/>
    </location>
</feature>